<evidence type="ECO:0000313" key="2">
    <source>
        <dbReference type="Proteomes" id="UP001321760"/>
    </source>
</evidence>
<dbReference type="AlphaFoldDB" id="A0AAV9GWM6"/>
<dbReference type="EMBL" id="MU865922">
    <property type="protein sequence ID" value="KAK4452801.1"/>
    <property type="molecule type" value="Genomic_DNA"/>
</dbReference>
<accession>A0AAV9GWM6</accession>
<dbReference type="Proteomes" id="UP001321760">
    <property type="component" value="Unassembled WGS sequence"/>
</dbReference>
<evidence type="ECO:0000313" key="1">
    <source>
        <dbReference type="EMBL" id="KAK4452801.1"/>
    </source>
</evidence>
<reference evidence="1" key="1">
    <citation type="journal article" date="2023" name="Mol. Phylogenet. Evol.">
        <title>Genome-scale phylogeny and comparative genomics of the fungal order Sordariales.</title>
        <authorList>
            <person name="Hensen N."/>
            <person name="Bonometti L."/>
            <person name="Westerberg I."/>
            <person name="Brannstrom I.O."/>
            <person name="Guillou S."/>
            <person name="Cros-Aarteil S."/>
            <person name="Calhoun S."/>
            <person name="Haridas S."/>
            <person name="Kuo A."/>
            <person name="Mondo S."/>
            <person name="Pangilinan J."/>
            <person name="Riley R."/>
            <person name="LaButti K."/>
            <person name="Andreopoulos B."/>
            <person name="Lipzen A."/>
            <person name="Chen C."/>
            <person name="Yan M."/>
            <person name="Daum C."/>
            <person name="Ng V."/>
            <person name="Clum A."/>
            <person name="Steindorff A."/>
            <person name="Ohm R.A."/>
            <person name="Martin F."/>
            <person name="Silar P."/>
            <person name="Natvig D.O."/>
            <person name="Lalanne C."/>
            <person name="Gautier V."/>
            <person name="Ament-Velasquez S.L."/>
            <person name="Kruys A."/>
            <person name="Hutchinson M.I."/>
            <person name="Powell A.J."/>
            <person name="Barry K."/>
            <person name="Miller A.N."/>
            <person name="Grigoriev I.V."/>
            <person name="Debuchy R."/>
            <person name="Gladieux P."/>
            <person name="Hiltunen Thoren M."/>
            <person name="Johannesson H."/>
        </authorList>
    </citation>
    <scope>NUCLEOTIDE SEQUENCE</scope>
    <source>
        <strain evidence="1">PSN243</strain>
    </source>
</reference>
<protein>
    <submittedName>
        <fullName evidence="1">Uncharacterized protein</fullName>
    </submittedName>
</protein>
<reference evidence="1" key="2">
    <citation type="submission" date="2023-05" db="EMBL/GenBank/DDBJ databases">
        <authorList>
            <consortium name="Lawrence Berkeley National Laboratory"/>
            <person name="Steindorff A."/>
            <person name="Hensen N."/>
            <person name="Bonometti L."/>
            <person name="Westerberg I."/>
            <person name="Brannstrom I.O."/>
            <person name="Guillou S."/>
            <person name="Cros-Aarteil S."/>
            <person name="Calhoun S."/>
            <person name="Haridas S."/>
            <person name="Kuo A."/>
            <person name="Mondo S."/>
            <person name="Pangilinan J."/>
            <person name="Riley R."/>
            <person name="Labutti K."/>
            <person name="Andreopoulos B."/>
            <person name="Lipzen A."/>
            <person name="Chen C."/>
            <person name="Yanf M."/>
            <person name="Daum C."/>
            <person name="Ng V."/>
            <person name="Clum A."/>
            <person name="Ohm R."/>
            <person name="Martin F."/>
            <person name="Silar P."/>
            <person name="Natvig D."/>
            <person name="Lalanne C."/>
            <person name="Gautier V."/>
            <person name="Ament-Velasquez S.L."/>
            <person name="Kruys A."/>
            <person name="Hutchinson M.I."/>
            <person name="Powell A.J."/>
            <person name="Barry K."/>
            <person name="Miller A.N."/>
            <person name="Grigoriev I.V."/>
            <person name="Debuchy R."/>
            <person name="Gladieux P."/>
            <person name="Thoren M.H."/>
            <person name="Johannesson H."/>
        </authorList>
    </citation>
    <scope>NUCLEOTIDE SEQUENCE</scope>
    <source>
        <strain evidence="1">PSN243</strain>
    </source>
</reference>
<keyword evidence="2" id="KW-1185">Reference proteome</keyword>
<comment type="caution">
    <text evidence="1">The sequence shown here is derived from an EMBL/GenBank/DDBJ whole genome shotgun (WGS) entry which is preliminary data.</text>
</comment>
<organism evidence="1 2">
    <name type="scientific">Podospora aff. communis PSN243</name>
    <dbReference type="NCBI Taxonomy" id="3040156"/>
    <lineage>
        <taxon>Eukaryota</taxon>
        <taxon>Fungi</taxon>
        <taxon>Dikarya</taxon>
        <taxon>Ascomycota</taxon>
        <taxon>Pezizomycotina</taxon>
        <taxon>Sordariomycetes</taxon>
        <taxon>Sordariomycetidae</taxon>
        <taxon>Sordariales</taxon>
        <taxon>Podosporaceae</taxon>
        <taxon>Podospora</taxon>
    </lineage>
</organism>
<sequence>MRLLDYDLRRLDIGPQKRYFFEASTASPDFRLTMDFTPLGPFAPGSIRCQRPGTRWHVPLDGTAVVNFLLIYCVLTRGKVWEMHDTKDRNTRLDFGKRAARFMAFLLLLDEPSSLAVRFRLPEAVLGRRSSPSTVWIFLCPGPSVSLADNRYDTALPLSIGWTTGHGRTAETDFTVDYLVTSFGLGECGFLNPGLTLMPSVHTGLARSH</sequence>
<name>A0AAV9GWM6_9PEZI</name>
<proteinExistence type="predicted"/>
<gene>
    <name evidence="1" type="ORF">QBC34DRAFT_16593</name>
</gene>